<dbReference type="EMBL" id="JAFBMS010000210">
    <property type="protein sequence ID" value="KAG9333219.1"/>
    <property type="molecule type" value="Genomic_DNA"/>
</dbReference>
<dbReference type="SUPFAM" id="SSF52075">
    <property type="entry name" value="Outer arm dynein light chain 1"/>
    <property type="match status" value="1"/>
</dbReference>
<protein>
    <recommendedName>
        <fullName evidence="6">Leucine-rich repeat-containing protein 43</fullName>
    </recommendedName>
</protein>
<keyword evidence="2" id="KW-0677">Repeat</keyword>
<feature type="compositionally biased region" description="Basic and acidic residues" evidence="3">
    <location>
        <begin position="45"/>
        <end position="59"/>
    </location>
</feature>
<dbReference type="OrthoDB" id="433501at2759"/>
<feature type="compositionally biased region" description="Basic residues" evidence="3">
    <location>
        <begin position="255"/>
        <end position="290"/>
    </location>
</feature>
<sequence length="661" mass="72078">MSYRSVTSAFEAQLRSLCLRHFPCGQGSWALEKEPTTKSSAVKDSAVKDSVRKSSAVKDRVKKSSAVKDSVMKSSAVKDRVKKSSAVKDSAVKDRRSERQRKEEQRSERQRNEEQCSQRQRSERQRKEEQCSQRQGKEEQRSKNSVRKSSTVKDRVKKSSAVKNSVRKSSAVKDSVTKSSAVKDSVTKSSAVKDSAVKDSVRKSSAIKDRVKKSSAVKDSIRKSIAVKDSVTKSSAVKDSAVKYSVRKSSAVKDRVKKSSTVKDRVKKSRAVKDRVKKSRAVKDRVKKSTTVKNSVRKSSAVKDSIMKSSAVKDSAVKDSVRKSSAVKDNVMKSSTIGAEEPEDLIELLTSPLSPWRQEEEEEGAWSPQAAALRKLSVRAPAHLSTAFIYEYFTTLRLVNKGVSIIDAGVLRFSKLEELVLTANHISDVLSAHLPATLRVSSLQSLCQTPPPCLQHLGLGLNCLGSCTDTRLLTASFWPGLVSLDLSWSGFTQLLALLDSLATLPRLRTLWLEGNPLAMTPAYPGLALDSLPRLLHLDGRRVTPDQRHRARGMAKLRGNTKQRSIAQPTHTHSASSTAEFPVVSYGYLVTYEFLPSESGGDPVTPIDLTEPVSTENSGGPSHLASGGAGCCERHLEEGGHTAPPAATAATEHTGSEVLACP</sequence>
<accession>A0A8T2MY22</accession>
<dbReference type="Proteomes" id="UP000824540">
    <property type="component" value="Unassembled WGS sequence"/>
</dbReference>
<keyword evidence="1" id="KW-0433">Leucine-rich repeat</keyword>
<feature type="region of interest" description="Disordered" evidence="3">
    <location>
        <begin position="543"/>
        <end position="573"/>
    </location>
</feature>
<evidence type="ECO:0000256" key="2">
    <source>
        <dbReference type="ARBA" id="ARBA00022737"/>
    </source>
</evidence>
<dbReference type="AlphaFoldDB" id="A0A8T2MY22"/>
<feature type="region of interest" description="Disordered" evidence="3">
    <location>
        <begin position="249"/>
        <end position="304"/>
    </location>
</feature>
<evidence type="ECO:0000313" key="4">
    <source>
        <dbReference type="EMBL" id="KAG9333219.1"/>
    </source>
</evidence>
<organism evidence="4 5">
    <name type="scientific">Albula glossodonta</name>
    <name type="common">roundjaw bonefish</name>
    <dbReference type="NCBI Taxonomy" id="121402"/>
    <lineage>
        <taxon>Eukaryota</taxon>
        <taxon>Metazoa</taxon>
        <taxon>Chordata</taxon>
        <taxon>Craniata</taxon>
        <taxon>Vertebrata</taxon>
        <taxon>Euteleostomi</taxon>
        <taxon>Actinopterygii</taxon>
        <taxon>Neopterygii</taxon>
        <taxon>Teleostei</taxon>
        <taxon>Albuliformes</taxon>
        <taxon>Albulidae</taxon>
        <taxon>Albula</taxon>
    </lineage>
</organism>
<feature type="compositionally biased region" description="Low complexity" evidence="3">
    <location>
        <begin position="640"/>
        <end position="652"/>
    </location>
</feature>
<feature type="compositionally biased region" description="Basic and acidic residues" evidence="3">
    <location>
        <begin position="195"/>
        <end position="209"/>
    </location>
</feature>
<feature type="non-terminal residue" evidence="4">
    <location>
        <position position="1"/>
    </location>
</feature>
<reference evidence="4" key="1">
    <citation type="thesis" date="2021" institute="BYU ScholarsArchive" country="Provo, UT, USA">
        <title>Applications of and Algorithms for Genome Assembly and Genomic Analyses with an Emphasis on Marine Teleosts.</title>
        <authorList>
            <person name="Pickett B.D."/>
        </authorList>
    </citation>
    <scope>NUCLEOTIDE SEQUENCE</scope>
    <source>
        <strain evidence="4">HI-2016</strain>
    </source>
</reference>
<feature type="region of interest" description="Disordered" evidence="3">
    <location>
        <begin position="29"/>
        <end position="220"/>
    </location>
</feature>
<feature type="compositionally biased region" description="Basic and acidic residues" evidence="3">
    <location>
        <begin position="90"/>
        <end position="142"/>
    </location>
</feature>
<dbReference type="GO" id="GO:0005737">
    <property type="term" value="C:cytoplasm"/>
    <property type="evidence" value="ECO:0007669"/>
    <property type="project" value="TreeGrafter"/>
</dbReference>
<dbReference type="PANTHER" id="PTHR15454:SF19">
    <property type="entry name" value="LEUCINE-RICH REPEAT-CONTAINING PROTEIN 51"/>
    <property type="match status" value="1"/>
</dbReference>
<feature type="compositionally biased region" description="Polar residues" evidence="3">
    <location>
        <begin position="177"/>
        <end position="192"/>
    </location>
</feature>
<feature type="compositionally biased region" description="Basic residues" evidence="3">
    <location>
        <begin position="548"/>
        <end position="560"/>
    </location>
</feature>
<evidence type="ECO:0000313" key="5">
    <source>
        <dbReference type="Proteomes" id="UP000824540"/>
    </source>
</evidence>
<evidence type="ECO:0000256" key="1">
    <source>
        <dbReference type="ARBA" id="ARBA00022614"/>
    </source>
</evidence>
<feature type="region of interest" description="Disordered" evidence="3">
    <location>
        <begin position="599"/>
        <end position="661"/>
    </location>
</feature>
<name>A0A8T2MY22_9TELE</name>
<dbReference type="Gene3D" id="3.80.10.10">
    <property type="entry name" value="Ribonuclease Inhibitor"/>
    <property type="match status" value="1"/>
</dbReference>
<dbReference type="InterPro" id="IPR032675">
    <property type="entry name" value="LRR_dom_sf"/>
</dbReference>
<comment type="caution">
    <text evidence="4">The sequence shown here is derived from an EMBL/GenBank/DDBJ whole genome shotgun (WGS) entry which is preliminary data.</text>
</comment>
<evidence type="ECO:0008006" key="6">
    <source>
        <dbReference type="Google" id="ProtNLM"/>
    </source>
</evidence>
<gene>
    <name evidence="4" type="ORF">JZ751_013000</name>
</gene>
<feature type="compositionally biased region" description="Polar residues" evidence="3">
    <location>
        <begin position="561"/>
        <end position="573"/>
    </location>
</feature>
<keyword evidence="5" id="KW-1185">Reference proteome</keyword>
<dbReference type="PANTHER" id="PTHR15454">
    <property type="entry name" value="NISCHARIN RELATED"/>
    <property type="match status" value="1"/>
</dbReference>
<evidence type="ECO:0000256" key="3">
    <source>
        <dbReference type="SAM" id="MobiDB-lite"/>
    </source>
</evidence>
<proteinExistence type="predicted"/>